<protein>
    <recommendedName>
        <fullName evidence="4">Fimbrillin-like protein</fullName>
    </recommendedName>
</protein>
<reference evidence="2 3" key="1">
    <citation type="submission" date="2019-03" db="EMBL/GenBank/DDBJ databases">
        <title>Genomic Encyclopedia of Type Strains, Phase III (KMG-III): the genomes of soil and plant-associated and newly described type strains.</title>
        <authorList>
            <person name="Whitman W."/>
        </authorList>
    </citation>
    <scope>NUCLEOTIDE SEQUENCE [LARGE SCALE GENOMIC DNA]</scope>
    <source>
        <strain evidence="2 3">CGMCC 1.12801</strain>
    </source>
</reference>
<dbReference type="RefSeq" id="WP_133641866.1">
    <property type="nucleotide sequence ID" value="NZ_SNZV01000011.1"/>
</dbReference>
<dbReference type="AlphaFoldDB" id="A0A4R7CWL2"/>
<dbReference type="EMBL" id="SNZV01000011">
    <property type="protein sequence ID" value="TDS08901.1"/>
    <property type="molecule type" value="Genomic_DNA"/>
</dbReference>
<feature type="signal peptide" evidence="1">
    <location>
        <begin position="1"/>
        <end position="25"/>
    </location>
</feature>
<evidence type="ECO:0000256" key="1">
    <source>
        <dbReference type="SAM" id="SignalP"/>
    </source>
</evidence>
<dbReference type="Proteomes" id="UP000294752">
    <property type="component" value="Unassembled WGS sequence"/>
</dbReference>
<comment type="caution">
    <text evidence="2">The sequence shown here is derived from an EMBL/GenBank/DDBJ whole genome shotgun (WGS) entry which is preliminary data.</text>
</comment>
<keyword evidence="1" id="KW-0732">Signal</keyword>
<accession>A0A4R7CWL2</accession>
<organism evidence="2 3">
    <name type="scientific">Sphingobacterium paludis</name>
    <dbReference type="NCBI Taxonomy" id="1476465"/>
    <lineage>
        <taxon>Bacteria</taxon>
        <taxon>Pseudomonadati</taxon>
        <taxon>Bacteroidota</taxon>
        <taxon>Sphingobacteriia</taxon>
        <taxon>Sphingobacteriales</taxon>
        <taxon>Sphingobacteriaceae</taxon>
        <taxon>Sphingobacterium</taxon>
    </lineage>
</organism>
<keyword evidence="3" id="KW-1185">Reference proteome</keyword>
<dbReference type="OrthoDB" id="698753at2"/>
<name>A0A4R7CWL2_9SPHI</name>
<proteinExistence type="predicted"/>
<evidence type="ECO:0008006" key="4">
    <source>
        <dbReference type="Google" id="ProtNLM"/>
    </source>
</evidence>
<evidence type="ECO:0000313" key="2">
    <source>
        <dbReference type="EMBL" id="TDS08901.1"/>
    </source>
</evidence>
<sequence>MISKINLFFCAAFFALLLQSCTRDGAEGTAVGGTLLSVQVNGVDGDDVQMQGMHTGSGQGLLRSDVVPSSGSFPQPSAPVLEDRASGLEYRGLVEIRDMPSGVHGGGALRKEVAMSSPQKTLQSASSSPLPSGVKYRLQIYNTADKSRSTPVVDIVASVGSATQINIDAGKSYDWFAFSVNDANVVPQIVRGVVSGNDTKARDVLLSSGTINTVFGENLLNITFQRKTARYEVVLDASGMFGGIDVSTTIRNVVNTSGAGVLKYGDLNIFTGNYSNIKNYDLTGVLPTSTSPQTWTYNLYSVDNTTNLGANTLALQSAKIRINKSSAFSSEATVDFPASTLPFSHVAFKSTIGSSYKLSIQMIESPVTVAGVRWARTNVVFLLSGSRLKANPESSSEYPNAGAAAFSTVFSISNPSGSDPCLGLVPKGTWRLPTVNEVTLLTQARYFNETAKVVRFATVEKNDVGLFGLEYPLDAGTVVQLNYPRYSQKLFFPLAGYTRSDALLGYGYAITESTVVSPRGRYWARDADGRVKALSIDVSKNGATISDWKTSIIDEINDVRYSVRCVRAN</sequence>
<feature type="chain" id="PRO_5020280551" description="Fimbrillin-like protein" evidence="1">
    <location>
        <begin position="26"/>
        <end position="569"/>
    </location>
</feature>
<gene>
    <name evidence="2" type="ORF">B0I21_11130</name>
</gene>
<evidence type="ECO:0000313" key="3">
    <source>
        <dbReference type="Proteomes" id="UP000294752"/>
    </source>
</evidence>
<dbReference type="PROSITE" id="PS51257">
    <property type="entry name" value="PROKAR_LIPOPROTEIN"/>
    <property type="match status" value="1"/>
</dbReference>